<dbReference type="Proteomes" id="UP000829999">
    <property type="component" value="Chromosome 8"/>
</dbReference>
<dbReference type="AlphaFoldDB" id="A0A9R0EVF1"/>
<gene>
    <name evidence="3" type="primary">LOC118275261</name>
</gene>
<feature type="signal peptide" evidence="1">
    <location>
        <begin position="1"/>
        <end position="17"/>
    </location>
</feature>
<evidence type="ECO:0000256" key="1">
    <source>
        <dbReference type="SAM" id="SignalP"/>
    </source>
</evidence>
<reference evidence="3" key="1">
    <citation type="submission" date="2025-08" db="UniProtKB">
        <authorList>
            <consortium name="RefSeq"/>
        </authorList>
    </citation>
    <scope>IDENTIFICATION</scope>
    <source>
        <tissue evidence="3">Whole larval tissue</tissue>
    </source>
</reference>
<proteinExistence type="predicted"/>
<accession>A0A9R0EVF1</accession>
<evidence type="ECO:0000313" key="2">
    <source>
        <dbReference type="Proteomes" id="UP000829999"/>
    </source>
</evidence>
<dbReference type="GeneID" id="118275261"/>
<dbReference type="OrthoDB" id="7357465at2759"/>
<protein>
    <submittedName>
        <fullName evidence="3">Uncharacterized protein LOC118275261 isoform X1</fullName>
    </submittedName>
</protein>
<sequence length="128" mass="14723">MWCRTILTAVAITCTFTSEIIVHSQGPQTVVQIKDVVCMLLLSGLQKEDLDANTLAKLRRYNVNIDDMNNEHHQECISNPYTTKRINSNIQVTSEVAITKLPTEAFKIPVSERRKFFYNIMYDENIPM</sequence>
<organism evidence="2 3">
    <name type="scientific">Spodoptera frugiperda</name>
    <name type="common">Fall armyworm</name>
    <dbReference type="NCBI Taxonomy" id="7108"/>
    <lineage>
        <taxon>Eukaryota</taxon>
        <taxon>Metazoa</taxon>
        <taxon>Ecdysozoa</taxon>
        <taxon>Arthropoda</taxon>
        <taxon>Hexapoda</taxon>
        <taxon>Insecta</taxon>
        <taxon>Pterygota</taxon>
        <taxon>Neoptera</taxon>
        <taxon>Endopterygota</taxon>
        <taxon>Lepidoptera</taxon>
        <taxon>Glossata</taxon>
        <taxon>Ditrysia</taxon>
        <taxon>Noctuoidea</taxon>
        <taxon>Noctuidae</taxon>
        <taxon>Amphipyrinae</taxon>
        <taxon>Spodoptera</taxon>
    </lineage>
</organism>
<keyword evidence="1" id="KW-0732">Signal</keyword>
<feature type="chain" id="PRO_5040184195" evidence="1">
    <location>
        <begin position="18"/>
        <end position="128"/>
    </location>
</feature>
<keyword evidence="2" id="KW-1185">Reference proteome</keyword>
<evidence type="ECO:0000313" key="3">
    <source>
        <dbReference type="RefSeq" id="XP_050551505.1"/>
    </source>
</evidence>
<dbReference type="RefSeq" id="XP_050551505.1">
    <property type="nucleotide sequence ID" value="XM_050695548.1"/>
</dbReference>
<name>A0A9R0EVF1_SPOFR</name>